<proteinExistence type="predicted"/>
<dbReference type="OrthoDB" id="781226at2"/>
<evidence type="ECO:0000313" key="1">
    <source>
        <dbReference type="EMBL" id="GCE20845.1"/>
    </source>
</evidence>
<dbReference type="Gene3D" id="3.20.20.80">
    <property type="entry name" value="Glycosidases"/>
    <property type="match status" value="1"/>
</dbReference>
<dbReference type="SUPFAM" id="SSF51445">
    <property type="entry name" value="(Trans)glycosidases"/>
    <property type="match status" value="1"/>
</dbReference>
<dbReference type="Proteomes" id="UP000287188">
    <property type="component" value="Unassembled WGS sequence"/>
</dbReference>
<accession>A0A402AP88</accession>
<gene>
    <name evidence="1" type="ORF">KDK_46450</name>
</gene>
<evidence type="ECO:0000313" key="2">
    <source>
        <dbReference type="Proteomes" id="UP000287188"/>
    </source>
</evidence>
<evidence type="ECO:0008006" key="3">
    <source>
        <dbReference type="Google" id="ProtNLM"/>
    </source>
</evidence>
<name>A0A402AP88_9CHLR</name>
<comment type="caution">
    <text evidence="1">The sequence shown here is derived from an EMBL/GenBank/DDBJ whole genome shotgun (WGS) entry which is preliminary data.</text>
</comment>
<reference evidence="2" key="1">
    <citation type="submission" date="2018-12" db="EMBL/GenBank/DDBJ databases">
        <title>Tengunoibacter tsumagoiensis gen. nov., sp. nov., Dictyobacter kobayashii sp. nov., D. alpinus sp. nov., and D. joshuensis sp. nov. and description of Dictyobacteraceae fam. nov. within the order Ktedonobacterales isolated from Tengu-no-mugimeshi.</title>
        <authorList>
            <person name="Wang C.M."/>
            <person name="Zheng Y."/>
            <person name="Sakai Y."/>
            <person name="Toyoda A."/>
            <person name="Minakuchi Y."/>
            <person name="Abe K."/>
            <person name="Yokota A."/>
            <person name="Yabe S."/>
        </authorList>
    </citation>
    <scope>NUCLEOTIDE SEQUENCE [LARGE SCALE GENOMIC DNA]</scope>
    <source>
        <strain evidence="2">Uno11</strain>
    </source>
</reference>
<dbReference type="RefSeq" id="WP_126552441.1">
    <property type="nucleotide sequence ID" value="NZ_BIFS01000001.1"/>
</dbReference>
<protein>
    <recommendedName>
        <fullName evidence="3">Glycoside hydrolase family 5 domain-containing protein</fullName>
    </recommendedName>
</protein>
<dbReference type="InterPro" id="IPR017853">
    <property type="entry name" value="GH"/>
</dbReference>
<organism evidence="1 2">
    <name type="scientific">Dictyobacter kobayashii</name>
    <dbReference type="NCBI Taxonomy" id="2014872"/>
    <lineage>
        <taxon>Bacteria</taxon>
        <taxon>Bacillati</taxon>
        <taxon>Chloroflexota</taxon>
        <taxon>Ktedonobacteria</taxon>
        <taxon>Ktedonobacterales</taxon>
        <taxon>Dictyobacteraceae</taxon>
        <taxon>Dictyobacter</taxon>
    </lineage>
</organism>
<dbReference type="EMBL" id="BIFS01000001">
    <property type="protein sequence ID" value="GCE20845.1"/>
    <property type="molecule type" value="Genomic_DNA"/>
</dbReference>
<sequence>MKTFQAKILLVCTVLLISLLVLKACITQQQQQSPGPLPTFKLSGGATTTPVSIAESDAIKRPWLGFGIEWDIENNDNQPLPLTQKQWQTLFTRVDALHPNWIRSMFDMQWFCPSGQVGNYTFDSPEMRAWYPILDYARSHHITVVIGSWSYGPWASGSNNYAEALGDLAQYLIKKQGYDNIRYVSGLNEPDTKQSSFGDWENLAHAISISLNQRGLYDKLALIGPDTSQTNGWITNSGLPWNAQTMLGAYEWHNYINTCCDIQQGR</sequence>
<dbReference type="AlphaFoldDB" id="A0A402AP88"/>
<keyword evidence="2" id="KW-1185">Reference proteome</keyword>